<dbReference type="KEGG" id="saci:Sinac_0349"/>
<dbReference type="EMBL" id="CP003364">
    <property type="protein sequence ID" value="AGA24791.1"/>
    <property type="molecule type" value="Genomic_DNA"/>
</dbReference>
<organism evidence="1 2">
    <name type="scientific">Singulisphaera acidiphila (strain ATCC BAA-1392 / DSM 18658 / VKM B-2454 / MOB10)</name>
    <dbReference type="NCBI Taxonomy" id="886293"/>
    <lineage>
        <taxon>Bacteria</taxon>
        <taxon>Pseudomonadati</taxon>
        <taxon>Planctomycetota</taxon>
        <taxon>Planctomycetia</taxon>
        <taxon>Isosphaerales</taxon>
        <taxon>Isosphaeraceae</taxon>
        <taxon>Singulisphaera</taxon>
    </lineage>
</organism>
<dbReference type="AlphaFoldDB" id="L0D813"/>
<evidence type="ECO:0000313" key="1">
    <source>
        <dbReference type="EMBL" id="AGA24791.1"/>
    </source>
</evidence>
<dbReference type="Proteomes" id="UP000010798">
    <property type="component" value="Chromosome"/>
</dbReference>
<sequence length="203" mass="22564">MLHVTTSLSEKRRSALRDFVTPRIISDSLFGDWMTSNANALLDNCRIFSSAQVSESHAFGDDIGGRASECTEWLVDTVVAFLKSEMLPIVLVKDFVGSPSDPVFIKDIPDLFWTHNDKLYWPITKDMANVKTCRDILSWSAGGPVVVFLCSPVDLSDLPANQRRLSLSESQANRFRNSVRHVILDIFDSEGCVVLSSPRSPGN</sequence>
<dbReference type="HOGENOM" id="CLU_1348168_0_0_0"/>
<accession>L0D813</accession>
<name>L0D813_SINAD</name>
<evidence type="ECO:0000313" key="2">
    <source>
        <dbReference type="Proteomes" id="UP000010798"/>
    </source>
</evidence>
<proteinExistence type="predicted"/>
<protein>
    <submittedName>
        <fullName evidence="1">Uncharacterized protein</fullName>
    </submittedName>
</protein>
<keyword evidence="2" id="KW-1185">Reference proteome</keyword>
<gene>
    <name evidence="1" type="ordered locus">Sinac_0349</name>
</gene>
<reference evidence="1 2" key="1">
    <citation type="submission" date="2012-02" db="EMBL/GenBank/DDBJ databases">
        <title>Complete sequence of chromosome of Singulisphaera acidiphila DSM 18658.</title>
        <authorList>
            <consortium name="US DOE Joint Genome Institute (JGI-PGF)"/>
            <person name="Lucas S."/>
            <person name="Copeland A."/>
            <person name="Lapidus A."/>
            <person name="Glavina del Rio T."/>
            <person name="Dalin E."/>
            <person name="Tice H."/>
            <person name="Bruce D."/>
            <person name="Goodwin L."/>
            <person name="Pitluck S."/>
            <person name="Peters L."/>
            <person name="Ovchinnikova G."/>
            <person name="Chertkov O."/>
            <person name="Kyrpides N."/>
            <person name="Mavromatis K."/>
            <person name="Ivanova N."/>
            <person name="Brettin T."/>
            <person name="Detter J.C."/>
            <person name="Han C."/>
            <person name="Larimer F."/>
            <person name="Land M."/>
            <person name="Hauser L."/>
            <person name="Markowitz V."/>
            <person name="Cheng J.-F."/>
            <person name="Hugenholtz P."/>
            <person name="Woyke T."/>
            <person name="Wu D."/>
            <person name="Tindall B."/>
            <person name="Pomrenke H."/>
            <person name="Brambilla E."/>
            <person name="Klenk H.-P."/>
            <person name="Eisen J.A."/>
        </authorList>
    </citation>
    <scope>NUCLEOTIDE SEQUENCE [LARGE SCALE GENOMIC DNA]</scope>
    <source>
        <strain evidence="2">ATCC BAA-1392 / DSM 18658 / VKM B-2454 / MOB10</strain>
    </source>
</reference>